<sequence length="338" mass="36757">MKKISKMAILVWAIVFGLTALVGCTSKTPEPSKANSSGQTAQGEIEWPQKTIQVTVPYNAGGDTDIYARIAAKYLEKELGQTIVIINTAGASGMTAARKIMGDKPDGYNVLFKHTAGLITEATGLADFSYTEDFAIGGTIVEDSTYTVVVRKDSGFKTLQDMIDYAKANPGKLTYSTVHGSVTHYVSVQLEEAAGIDIKELDVGSSNSDRIAAFLGKQVDVLTVNYSTIKDYIESGDFIVMGILSEERVPTLPNIPTFIEQGYDVTAIKTYSYSFPKGTDPAVIEKFDAALAKISQNAEFQKEIESFFGVAKYMNPTETYNSEKEMIQQIKTVMEGAL</sequence>
<dbReference type="Proteomes" id="UP000095743">
    <property type="component" value="Chromosome"/>
</dbReference>
<dbReference type="KEGG" id="gfe:Gferi_09700"/>
<protein>
    <submittedName>
        <fullName evidence="2">Uncharacterized protein</fullName>
    </submittedName>
</protein>
<accession>A0A1D8GG08</accession>
<dbReference type="PANTHER" id="PTHR42928">
    <property type="entry name" value="TRICARBOXYLATE-BINDING PROTEIN"/>
    <property type="match status" value="1"/>
</dbReference>
<name>A0A1D8GG08_9FIRM</name>
<evidence type="ECO:0000313" key="3">
    <source>
        <dbReference type="Proteomes" id="UP000095743"/>
    </source>
</evidence>
<evidence type="ECO:0000256" key="1">
    <source>
        <dbReference type="ARBA" id="ARBA00006987"/>
    </source>
</evidence>
<dbReference type="PIRSF" id="PIRSF017082">
    <property type="entry name" value="YflP"/>
    <property type="match status" value="1"/>
</dbReference>
<reference evidence="2 3" key="1">
    <citation type="submission" date="2016-09" db="EMBL/GenBank/DDBJ databases">
        <title>Genomic analysis reveals versatility of anaerobic energy metabolism of Geosporobacter ferrireducens IRF9 of phylum Firmicutes.</title>
        <authorList>
            <person name="Kim S.-J."/>
        </authorList>
    </citation>
    <scope>NUCLEOTIDE SEQUENCE [LARGE SCALE GENOMIC DNA]</scope>
    <source>
        <strain evidence="2 3">IRF9</strain>
    </source>
</reference>
<dbReference type="AlphaFoldDB" id="A0A1D8GG08"/>
<dbReference type="SUPFAM" id="SSF53850">
    <property type="entry name" value="Periplasmic binding protein-like II"/>
    <property type="match status" value="1"/>
</dbReference>
<dbReference type="STRING" id="1424294.Gferi_09700"/>
<proteinExistence type="inferred from homology"/>
<dbReference type="InterPro" id="IPR042100">
    <property type="entry name" value="Bug_dom1"/>
</dbReference>
<gene>
    <name evidence="2" type="ORF">Gferi_09700</name>
</gene>
<dbReference type="InterPro" id="IPR005064">
    <property type="entry name" value="BUG"/>
</dbReference>
<evidence type="ECO:0000313" key="2">
    <source>
        <dbReference type="EMBL" id="AOT69830.1"/>
    </source>
</evidence>
<dbReference type="PROSITE" id="PS51257">
    <property type="entry name" value="PROKAR_LIPOPROTEIN"/>
    <property type="match status" value="1"/>
</dbReference>
<keyword evidence="3" id="KW-1185">Reference proteome</keyword>
<dbReference type="EMBL" id="CP017269">
    <property type="protein sequence ID" value="AOT69830.1"/>
    <property type="molecule type" value="Genomic_DNA"/>
</dbReference>
<organism evidence="2 3">
    <name type="scientific">Geosporobacter ferrireducens</name>
    <dbReference type="NCBI Taxonomy" id="1424294"/>
    <lineage>
        <taxon>Bacteria</taxon>
        <taxon>Bacillati</taxon>
        <taxon>Bacillota</taxon>
        <taxon>Clostridia</taxon>
        <taxon>Peptostreptococcales</taxon>
        <taxon>Thermotaleaceae</taxon>
        <taxon>Geosporobacter</taxon>
    </lineage>
</organism>
<dbReference type="RefSeq" id="WP_069975932.1">
    <property type="nucleotide sequence ID" value="NZ_CP017269.1"/>
</dbReference>
<dbReference type="Gene3D" id="3.40.190.150">
    <property type="entry name" value="Bordetella uptake gene, domain 1"/>
    <property type="match status" value="1"/>
</dbReference>
<dbReference type="Pfam" id="PF03401">
    <property type="entry name" value="TctC"/>
    <property type="match status" value="1"/>
</dbReference>
<comment type="similarity">
    <text evidence="1">Belongs to the UPF0065 (bug) family.</text>
</comment>
<dbReference type="PANTHER" id="PTHR42928:SF5">
    <property type="entry name" value="BLR1237 PROTEIN"/>
    <property type="match status" value="1"/>
</dbReference>
<dbReference type="Gene3D" id="3.40.190.10">
    <property type="entry name" value="Periplasmic binding protein-like II"/>
    <property type="match status" value="1"/>
</dbReference>
<dbReference type="CDD" id="cd07012">
    <property type="entry name" value="PBP2_Bug_TTT"/>
    <property type="match status" value="1"/>
</dbReference>